<dbReference type="Proteomes" id="UP001140510">
    <property type="component" value="Unassembled WGS sequence"/>
</dbReference>
<proteinExistence type="predicted"/>
<sequence>MSDIHTKEVCWDDLLMTESKPLLPNGWIPITSSPPPGFPRVGRAETIDTKFLRSLPQFNLFATGRISIRGLILRGPKDPAWYLRLRETEKFKAHSAQEKMHRMTKEYDEQTTRAQFVERDTKSEVLEAEIVQFKVDKALASEIQSILKEYRGMKKDQEVHHTHAEWALNGRVYSLSWEIWYIYRERNMYGLEKELEEQAGVWWRQYDPASVGVQEQKQQAGATRSSKPSDNIDRAAQVDFLFDPKKRHDYRGLEEHITRLTEETLKMDPSQTDRLARERKQHSWVKGEEKEEVLTRTSNSCNVKTQECEQQVGATQGSELSPKIGKEVLPQGEKGRSEAGPGPSTLVHRSRIFQDATSAVTDDATHEDLFLKNFLESHHQRMRAHIKKERPKQADRIKQAEQAAELEVRPADAASTSARPAPQSPTAGVPPSNTSDAPLKSDPDYKEVQERFQTADYDIK</sequence>
<organism evidence="2 3">
    <name type="scientific">Didymella pomorum</name>
    <dbReference type="NCBI Taxonomy" id="749634"/>
    <lineage>
        <taxon>Eukaryota</taxon>
        <taxon>Fungi</taxon>
        <taxon>Dikarya</taxon>
        <taxon>Ascomycota</taxon>
        <taxon>Pezizomycotina</taxon>
        <taxon>Dothideomycetes</taxon>
        <taxon>Pleosporomycetidae</taxon>
        <taxon>Pleosporales</taxon>
        <taxon>Pleosporineae</taxon>
        <taxon>Didymellaceae</taxon>
        <taxon>Didymella</taxon>
    </lineage>
</organism>
<evidence type="ECO:0000256" key="1">
    <source>
        <dbReference type="SAM" id="MobiDB-lite"/>
    </source>
</evidence>
<feature type="compositionally biased region" description="Basic and acidic residues" evidence="1">
    <location>
        <begin position="439"/>
        <end position="450"/>
    </location>
</feature>
<protein>
    <submittedName>
        <fullName evidence="2">Uncharacterized protein</fullName>
    </submittedName>
</protein>
<name>A0A9W8Z9X1_9PLEO</name>
<gene>
    <name evidence="2" type="ORF">N0V91_007892</name>
</gene>
<dbReference type="EMBL" id="JAPEVA010000073">
    <property type="protein sequence ID" value="KAJ4401458.1"/>
    <property type="molecule type" value="Genomic_DNA"/>
</dbReference>
<evidence type="ECO:0000313" key="2">
    <source>
        <dbReference type="EMBL" id="KAJ4401458.1"/>
    </source>
</evidence>
<accession>A0A9W8Z9X1</accession>
<feature type="region of interest" description="Disordered" evidence="1">
    <location>
        <begin position="386"/>
        <end position="460"/>
    </location>
</feature>
<evidence type="ECO:0000313" key="3">
    <source>
        <dbReference type="Proteomes" id="UP001140510"/>
    </source>
</evidence>
<reference evidence="2" key="1">
    <citation type="submission" date="2022-10" db="EMBL/GenBank/DDBJ databases">
        <title>Tapping the CABI collections for fungal endophytes: first genome assemblies for Collariella, Neodidymelliopsis, Ascochyta clinopodiicola, Didymella pomorum, Didymosphaeria variabile, Neocosmospora piperis and Neocucurbitaria cava.</title>
        <authorList>
            <person name="Hill R."/>
        </authorList>
    </citation>
    <scope>NUCLEOTIDE SEQUENCE</scope>
    <source>
        <strain evidence="2">IMI 355091</strain>
    </source>
</reference>
<feature type="region of interest" description="Disordered" evidence="1">
    <location>
        <begin position="268"/>
        <end position="291"/>
    </location>
</feature>
<dbReference type="AlphaFoldDB" id="A0A9W8Z9X1"/>
<comment type="caution">
    <text evidence="2">The sequence shown here is derived from an EMBL/GenBank/DDBJ whole genome shotgun (WGS) entry which is preliminary data.</text>
</comment>
<keyword evidence="3" id="KW-1185">Reference proteome</keyword>